<sequence length="394" mass="44436">MKSNSSDLVATVEPCCSVTLEQFIGFVAFDALIFVGIIVGNTLVVMSVMSFPKMRSPTNVFLASLAVADLFVAFVCLPCDIIFSLGVAGDVSPWLCLVGSSLTCLSFSVSVNHLAVVAYDRYMAVTKPLRYYTQMTPRRMRYLIFASWTVAIIYNLLPFFGWNQLDIYDMGYCDMLFIHPFSYRCVATVVLTFTPLAFMAFFNLRIYIVARQHYRRIAAESNVLQGGHPQPAMLEIKAAKTVALVLGMFVLAFSPAILITVGDTFLLIPKKDLFVLELVFFHLVFSNSAMNPVTYACRSREFRWAFIRLLSSAFPCRYWKRLSERARRNLSDNPPDPFVAMNSDFTTDDRIIPYPQTASDIRSETTKQTIVTDSSFHMQNCSDTSSRILSIELL</sequence>
<evidence type="ECO:0000256" key="2">
    <source>
        <dbReference type="ARBA" id="ARBA00022475"/>
    </source>
</evidence>
<dbReference type="Gene3D" id="1.20.1070.10">
    <property type="entry name" value="Rhodopsin 7-helix transmembrane proteins"/>
    <property type="match status" value="1"/>
</dbReference>
<feature type="domain" description="G-protein coupled receptors family 1 profile" evidence="11">
    <location>
        <begin position="40"/>
        <end position="295"/>
    </location>
</feature>
<dbReference type="OMA" id="REFRWAF"/>
<dbReference type="InterPro" id="IPR017452">
    <property type="entry name" value="GPCR_Rhodpsn_7TM"/>
</dbReference>
<evidence type="ECO:0000256" key="5">
    <source>
        <dbReference type="ARBA" id="ARBA00023040"/>
    </source>
</evidence>
<evidence type="ECO:0000313" key="13">
    <source>
        <dbReference type="RefSeq" id="XP_022105522.1"/>
    </source>
</evidence>
<evidence type="ECO:0000256" key="9">
    <source>
        <dbReference type="RuleBase" id="RU000688"/>
    </source>
</evidence>
<dbReference type="SUPFAM" id="SSF81321">
    <property type="entry name" value="Family A G protein-coupled receptor-like"/>
    <property type="match status" value="1"/>
</dbReference>
<reference evidence="13" key="1">
    <citation type="submission" date="2025-08" db="UniProtKB">
        <authorList>
            <consortium name="RefSeq"/>
        </authorList>
    </citation>
    <scope>IDENTIFICATION</scope>
</reference>
<evidence type="ECO:0000313" key="12">
    <source>
        <dbReference type="Proteomes" id="UP000694845"/>
    </source>
</evidence>
<dbReference type="AlphaFoldDB" id="A0A8B7ZKF9"/>
<feature type="transmembrane region" description="Helical" evidence="10">
    <location>
        <begin position="242"/>
        <end position="261"/>
    </location>
</feature>
<dbReference type="Proteomes" id="UP000694845">
    <property type="component" value="Unplaced"/>
</dbReference>
<dbReference type="CDD" id="cd14967">
    <property type="entry name" value="7tmA_amine_R-like"/>
    <property type="match status" value="1"/>
</dbReference>
<evidence type="ECO:0000259" key="11">
    <source>
        <dbReference type="PROSITE" id="PS50262"/>
    </source>
</evidence>
<evidence type="ECO:0000256" key="1">
    <source>
        <dbReference type="ARBA" id="ARBA00004651"/>
    </source>
</evidence>
<organism evidence="12 13">
    <name type="scientific">Acanthaster planci</name>
    <name type="common">Crown-of-thorns starfish</name>
    <dbReference type="NCBI Taxonomy" id="133434"/>
    <lineage>
        <taxon>Eukaryota</taxon>
        <taxon>Metazoa</taxon>
        <taxon>Echinodermata</taxon>
        <taxon>Eleutherozoa</taxon>
        <taxon>Asterozoa</taxon>
        <taxon>Asteroidea</taxon>
        <taxon>Valvatacea</taxon>
        <taxon>Valvatida</taxon>
        <taxon>Acanthasteridae</taxon>
        <taxon>Acanthaster</taxon>
    </lineage>
</organism>
<keyword evidence="3 9" id="KW-0812">Transmembrane</keyword>
<dbReference type="RefSeq" id="XP_022105522.1">
    <property type="nucleotide sequence ID" value="XM_022249830.1"/>
</dbReference>
<evidence type="ECO:0000256" key="8">
    <source>
        <dbReference type="ARBA" id="ARBA00023224"/>
    </source>
</evidence>
<keyword evidence="7 9" id="KW-0675">Receptor</keyword>
<keyword evidence="12" id="KW-1185">Reference proteome</keyword>
<proteinExistence type="inferred from homology"/>
<dbReference type="PROSITE" id="PS50262">
    <property type="entry name" value="G_PROTEIN_RECEP_F1_2"/>
    <property type="match status" value="1"/>
</dbReference>
<dbReference type="PANTHER" id="PTHR24249">
    <property type="entry name" value="HISTAMINE RECEPTOR-RELATED G-PROTEIN COUPLED RECEPTOR"/>
    <property type="match status" value="1"/>
</dbReference>
<feature type="transmembrane region" description="Helical" evidence="10">
    <location>
        <begin position="140"/>
        <end position="161"/>
    </location>
</feature>
<keyword evidence="8 9" id="KW-0807">Transducer</keyword>
<dbReference type="KEGG" id="aplc:110987254"/>
<evidence type="ECO:0000256" key="3">
    <source>
        <dbReference type="ARBA" id="ARBA00022692"/>
    </source>
</evidence>
<dbReference type="InterPro" id="IPR000276">
    <property type="entry name" value="GPCR_Rhodpsn"/>
</dbReference>
<feature type="transmembrane region" description="Helical" evidence="10">
    <location>
        <begin position="181"/>
        <end position="208"/>
    </location>
</feature>
<keyword evidence="2" id="KW-1003">Cell membrane</keyword>
<comment type="similarity">
    <text evidence="9">Belongs to the G-protein coupled receptor 1 family.</text>
</comment>
<feature type="transmembrane region" description="Helical" evidence="10">
    <location>
        <begin position="23"/>
        <end position="48"/>
    </location>
</feature>
<accession>A0A8B7ZKF9</accession>
<dbReference type="Pfam" id="PF00001">
    <property type="entry name" value="7tm_1"/>
    <property type="match status" value="1"/>
</dbReference>
<dbReference type="GO" id="GO:0005886">
    <property type="term" value="C:plasma membrane"/>
    <property type="evidence" value="ECO:0007669"/>
    <property type="project" value="UniProtKB-SubCell"/>
</dbReference>
<evidence type="ECO:0000256" key="7">
    <source>
        <dbReference type="ARBA" id="ARBA00023170"/>
    </source>
</evidence>
<protein>
    <submittedName>
        <fullName evidence="13">Adenosine receptor A1-like</fullName>
    </submittedName>
</protein>
<evidence type="ECO:0000256" key="4">
    <source>
        <dbReference type="ARBA" id="ARBA00022989"/>
    </source>
</evidence>
<dbReference type="InterPro" id="IPR050569">
    <property type="entry name" value="TAAR"/>
</dbReference>
<comment type="subcellular location">
    <subcellularLocation>
        <location evidence="1">Cell membrane</location>
        <topology evidence="1">Multi-pass membrane protein</topology>
    </subcellularLocation>
</comment>
<keyword evidence="4 10" id="KW-1133">Transmembrane helix</keyword>
<dbReference type="PROSITE" id="PS00237">
    <property type="entry name" value="G_PROTEIN_RECEP_F1_1"/>
    <property type="match status" value="1"/>
</dbReference>
<evidence type="ECO:0000256" key="10">
    <source>
        <dbReference type="SAM" id="Phobius"/>
    </source>
</evidence>
<name>A0A8B7ZKF9_ACAPL</name>
<feature type="transmembrane region" description="Helical" evidence="10">
    <location>
        <begin position="91"/>
        <end position="119"/>
    </location>
</feature>
<evidence type="ECO:0000256" key="6">
    <source>
        <dbReference type="ARBA" id="ARBA00023136"/>
    </source>
</evidence>
<keyword evidence="5 9" id="KW-0297">G-protein coupled receptor</keyword>
<keyword evidence="6 10" id="KW-0472">Membrane</keyword>
<dbReference type="GeneID" id="110987254"/>
<feature type="transmembrane region" description="Helical" evidence="10">
    <location>
        <begin position="273"/>
        <end position="293"/>
    </location>
</feature>
<dbReference type="PANTHER" id="PTHR24249:SF422">
    <property type="entry name" value="G-PROTEIN COUPLED RECEPTORS FAMILY 1 PROFILE DOMAIN-CONTAINING PROTEIN"/>
    <property type="match status" value="1"/>
</dbReference>
<feature type="transmembrane region" description="Helical" evidence="10">
    <location>
        <begin position="60"/>
        <end position="85"/>
    </location>
</feature>
<dbReference type="OrthoDB" id="5965749at2759"/>
<dbReference type="PRINTS" id="PR00237">
    <property type="entry name" value="GPCRRHODOPSN"/>
</dbReference>
<gene>
    <name evidence="13" type="primary">LOC110987254</name>
</gene>
<dbReference type="GO" id="GO:0004930">
    <property type="term" value="F:G protein-coupled receptor activity"/>
    <property type="evidence" value="ECO:0007669"/>
    <property type="project" value="UniProtKB-KW"/>
</dbReference>